<accession>A0A1H4EF89</accession>
<keyword evidence="1" id="KW-0732">Signal</keyword>
<feature type="chain" id="PRO_5011575919" evidence="1">
    <location>
        <begin position="22"/>
        <end position="414"/>
    </location>
</feature>
<dbReference type="RefSeq" id="WP_089763398.1">
    <property type="nucleotide sequence ID" value="NZ_BKAT01000031.1"/>
</dbReference>
<dbReference type="PANTHER" id="PTHR10151">
    <property type="entry name" value="ECTONUCLEOTIDE PYROPHOSPHATASE/PHOSPHODIESTERASE"/>
    <property type="match status" value="1"/>
</dbReference>
<evidence type="ECO:0000313" key="2">
    <source>
        <dbReference type="EMBL" id="SEA83744.1"/>
    </source>
</evidence>
<dbReference type="OrthoDB" id="279982at2"/>
<organism evidence="2 3">
    <name type="scientific">Chitinophaga terrae</name>
    <name type="common">ex Kim and Jung 2007</name>
    <dbReference type="NCBI Taxonomy" id="408074"/>
    <lineage>
        <taxon>Bacteria</taxon>
        <taxon>Pseudomonadati</taxon>
        <taxon>Bacteroidota</taxon>
        <taxon>Chitinophagia</taxon>
        <taxon>Chitinophagales</taxon>
        <taxon>Chitinophagaceae</taxon>
        <taxon>Chitinophaga</taxon>
    </lineage>
</organism>
<dbReference type="Proteomes" id="UP000199656">
    <property type="component" value="Unassembled WGS sequence"/>
</dbReference>
<name>A0A1H4EF89_9BACT</name>
<gene>
    <name evidence="2" type="ORF">SAMN05660909_03684</name>
</gene>
<evidence type="ECO:0000313" key="3">
    <source>
        <dbReference type="Proteomes" id="UP000199656"/>
    </source>
</evidence>
<feature type="signal peptide" evidence="1">
    <location>
        <begin position="1"/>
        <end position="21"/>
    </location>
</feature>
<proteinExistence type="predicted"/>
<reference evidence="3" key="1">
    <citation type="submission" date="2016-10" db="EMBL/GenBank/DDBJ databases">
        <authorList>
            <person name="Varghese N."/>
            <person name="Submissions S."/>
        </authorList>
    </citation>
    <scope>NUCLEOTIDE SEQUENCE [LARGE SCALE GENOMIC DNA]</scope>
    <source>
        <strain evidence="3">DSM 23920</strain>
    </source>
</reference>
<dbReference type="InterPro" id="IPR017850">
    <property type="entry name" value="Alkaline_phosphatase_core_sf"/>
</dbReference>
<dbReference type="InterPro" id="IPR002591">
    <property type="entry name" value="Phosphodiest/P_Trfase"/>
</dbReference>
<dbReference type="EMBL" id="FNRL01000018">
    <property type="protein sequence ID" value="SEA83744.1"/>
    <property type="molecule type" value="Genomic_DNA"/>
</dbReference>
<dbReference type="Pfam" id="PF01663">
    <property type="entry name" value="Phosphodiest"/>
    <property type="match status" value="1"/>
</dbReference>
<keyword evidence="3" id="KW-1185">Reference proteome</keyword>
<dbReference type="Gene3D" id="3.40.720.10">
    <property type="entry name" value="Alkaline Phosphatase, subunit A"/>
    <property type="match status" value="1"/>
</dbReference>
<sequence length="414" mass="47707">MNKWTKSVAILFFAFQSGVYAQSSKKTVFVIADGIPADVIERLELPNIKRIINDGTYTRMYVGGDKNAYSETPTISAVGYNSLLTGTWVNKHNVPDNDIKAPNYNYQNIFRLFKAQYPNKKTAIFSSWEDNRTKLIGHELPHAGSVKVDYHFDGYELDTINFKHDKERQFMHRIDEKVVDEATATIRKNAPDLSWVYLEYTDDMGHMHGDSPEFEAAIKMLDAQIGRLYDAIQYRRKQFKEDWLLVITTDHGRDERTGKGHGGQSPRQRTTWMVTNYKPLNDYATRYKPAIVDIMPTIARYMNISVPQDVQREVDGTPLIGKVSVSQPLFNVIQGHLDITWKALEPTGKVKIWLTTTNNFKEGKPDQYQLIGEVPVASQHAWIDIQNYPSDYYKIVLEAPYNTLNHWITKEEKK</sequence>
<dbReference type="STRING" id="408074.SAMN05660909_03684"/>
<dbReference type="AlphaFoldDB" id="A0A1H4EF89"/>
<dbReference type="PANTHER" id="PTHR10151:SF120">
    <property type="entry name" value="BIS(5'-ADENOSYL)-TRIPHOSPHATASE"/>
    <property type="match status" value="1"/>
</dbReference>
<evidence type="ECO:0000256" key="1">
    <source>
        <dbReference type="SAM" id="SignalP"/>
    </source>
</evidence>
<dbReference type="GO" id="GO:0016787">
    <property type="term" value="F:hydrolase activity"/>
    <property type="evidence" value="ECO:0007669"/>
    <property type="project" value="UniProtKB-ARBA"/>
</dbReference>
<protein>
    <submittedName>
        <fullName evidence="2">Type I phosphodiesterase / nucleotide pyrophosphatase</fullName>
    </submittedName>
</protein>
<dbReference type="SUPFAM" id="SSF53649">
    <property type="entry name" value="Alkaline phosphatase-like"/>
    <property type="match status" value="1"/>
</dbReference>